<evidence type="ECO:0000313" key="3">
    <source>
        <dbReference type="Proteomes" id="UP001157006"/>
    </source>
</evidence>
<dbReference type="PANTHER" id="PTHR31901:SF44">
    <property type="entry name" value="INDOLE-3-ACETIC ACID-AMIDO SYNTHETASE GH3.6-RELATED"/>
    <property type="match status" value="1"/>
</dbReference>
<evidence type="ECO:0000256" key="1">
    <source>
        <dbReference type="SAM" id="MobiDB-lite"/>
    </source>
</evidence>
<dbReference type="EMBL" id="OX451740">
    <property type="protein sequence ID" value="CAI8614141.1"/>
    <property type="molecule type" value="Genomic_DNA"/>
</dbReference>
<dbReference type="AlphaFoldDB" id="A0AAV1AV16"/>
<organism evidence="2 3">
    <name type="scientific">Vicia faba</name>
    <name type="common">Broad bean</name>
    <name type="synonym">Faba vulgaris</name>
    <dbReference type="NCBI Taxonomy" id="3906"/>
    <lineage>
        <taxon>Eukaryota</taxon>
        <taxon>Viridiplantae</taxon>
        <taxon>Streptophyta</taxon>
        <taxon>Embryophyta</taxon>
        <taxon>Tracheophyta</taxon>
        <taxon>Spermatophyta</taxon>
        <taxon>Magnoliopsida</taxon>
        <taxon>eudicotyledons</taxon>
        <taxon>Gunneridae</taxon>
        <taxon>Pentapetalae</taxon>
        <taxon>rosids</taxon>
        <taxon>fabids</taxon>
        <taxon>Fabales</taxon>
        <taxon>Fabaceae</taxon>
        <taxon>Papilionoideae</taxon>
        <taxon>50 kb inversion clade</taxon>
        <taxon>NPAAA clade</taxon>
        <taxon>Hologalegina</taxon>
        <taxon>IRL clade</taxon>
        <taxon>Fabeae</taxon>
        <taxon>Vicia</taxon>
    </lineage>
</organism>
<evidence type="ECO:0000313" key="2">
    <source>
        <dbReference type="EMBL" id="CAI8614141.1"/>
    </source>
</evidence>
<proteinExistence type="predicted"/>
<protein>
    <submittedName>
        <fullName evidence="2">Uncharacterized protein</fullName>
    </submittedName>
</protein>
<reference evidence="2 3" key="1">
    <citation type="submission" date="2023-01" db="EMBL/GenBank/DDBJ databases">
        <authorList>
            <person name="Kreplak J."/>
        </authorList>
    </citation>
    <scope>NUCLEOTIDE SEQUENCE [LARGE SCALE GENOMIC DNA]</scope>
</reference>
<feature type="region of interest" description="Disordered" evidence="1">
    <location>
        <begin position="1"/>
        <end position="21"/>
    </location>
</feature>
<dbReference type="Proteomes" id="UP001157006">
    <property type="component" value="Chromosome 5"/>
</dbReference>
<accession>A0AAV1AV16</accession>
<sequence length="109" mass="12103">MAASSYPLQSGKVSSTQHSRFSSPLQVMLGSNVDHQMYCHHLCGLRNFDVIDGISTPYAIGLIKAFGFLESKWEQLCDDLDCGYPSYEISDLEMREGVINTLDAVLPKI</sequence>
<dbReference type="InterPro" id="IPR004993">
    <property type="entry name" value="GH3"/>
</dbReference>
<gene>
    <name evidence="2" type="ORF">VFH_V115680</name>
</gene>
<dbReference type="Pfam" id="PF03321">
    <property type="entry name" value="GH3"/>
    <property type="match status" value="1"/>
</dbReference>
<dbReference type="GO" id="GO:0005737">
    <property type="term" value="C:cytoplasm"/>
    <property type="evidence" value="ECO:0007669"/>
    <property type="project" value="TreeGrafter"/>
</dbReference>
<name>A0AAV1AV16_VICFA</name>
<dbReference type="PANTHER" id="PTHR31901">
    <property type="entry name" value="GH3 DOMAIN-CONTAINING PROTEIN"/>
    <property type="match status" value="1"/>
</dbReference>
<keyword evidence="3" id="KW-1185">Reference proteome</keyword>
<dbReference type="GO" id="GO:0016881">
    <property type="term" value="F:acid-amino acid ligase activity"/>
    <property type="evidence" value="ECO:0007669"/>
    <property type="project" value="TreeGrafter"/>
</dbReference>